<dbReference type="STRING" id="1304275.C41B8_13975"/>
<dbReference type="eggNOG" id="COG2194">
    <property type="taxonomic scope" value="Bacteria"/>
</dbReference>
<dbReference type="InterPro" id="IPR000917">
    <property type="entry name" value="Sulfatase_N"/>
</dbReference>
<dbReference type="InterPro" id="IPR058130">
    <property type="entry name" value="PEA_transf_C"/>
</dbReference>
<evidence type="ECO:0000256" key="2">
    <source>
        <dbReference type="ARBA" id="ARBA00022475"/>
    </source>
</evidence>
<dbReference type="PANTHER" id="PTHR30443">
    <property type="entry name" value="INNER MEMBRANE PROTEIN"/>
    <property type="match status" value="1"/>
</dbReference>
<gene>
    <name evidence="11" type="ORF">C41B8_13975</name>
</gene>
<dbReference type="AlphaFoldDB" id="A0A084IIT5"/>
<organism evidence="11 12">
    <name type="scientific">Salinisphaera hydrothermalis (strain C41B8)</name>
    <dbReference type="NCBI Taxonomy" id="1304275"/>
    <lineage>
        <taxon>Bacteria</taxon>
        <taxon>Pseudomonadati</taxon>
        <taxon>Pseudomonadota</taxon>
        <taxon>Gammaproteobacteria</taxon>
        <taxon>Salinisphaerales</taxon>
        <taxon>Salinisphaeraceae</taxon>
        <taxon>Salinisphaera</taxon>
    </lineage>
</organism>
<evidence type="ECO:0000256" key="5">
    <source>
        <dbReference type="ARBA" id="ARBA00022692"/>
    </source>
</evidence>
<comment type="subcellular location">
    <subcellularLocation>
        <location evidence="1">Cell inner membrane</location>
        <topology evidence="1">Multi-pass membrane protein</topology>
    </subcellularLocation>
</comment>
<dbReference type="CDD" id="cd16017">
    <property type="entry name" value="LptA"/>
    <property type="match status" value="1"/>
</dbReference>
<proteinExistence type="predicted"/>
<keyword evidence="5 8" id="KW-0812">Transmembrane</keyword>
<feature type="transmembrane region" description="Helical" evidence="8">
    <location>
        <begin position="56"/>
        <end position="81"/>
    </location>
</feature>
<dbReference type="Gene3D" id="3.40.720.10">
    <property type="entry name" value="Alkaline Phosphatase, subunit A"/>
    <property type="match status" value="1"/>
</dbReference>
<evidence type="ECO:0000256" key="4">
    <source>
        <dbReference type="ARBA" id="ARBA00022679"/>
    </source>
</evidence>
<evidence type="ECO:0000256" key="3">
    <source>
        <dbReference type="ARBA" id="ARBA00022519"/>
    </source>
</evidence>
<protein>
    <submittedName>
        <fullName evidence="11">Sulfatase</fullName>
    </submittedName>
</protein>
<feature type="transmembrane region" description="Helical" evidence="8">
    <location>
        <begin position="21"/>
        <end position="44"/>
    </location>
</feature>
<dbReference type="Pfam" id="PF08019">
    <property type="entry name" value="EptA_B_N"/>
    <property type="match status" value="1"/>
</dbReference>
<dbReference type="InterPro" id="IPR012549">
    <property type="entry name" value="EptA-like_N"/>
</dbReference>
<feature type="domain" description="Sulfatase N-terminal" evidence="9">
    <location>
        <begin position="247"/>
        <end position="537"/>
    </location>
</feature>
<evidence type="ECO:0000256" key="6">
    <source>
        <dbReference type="ARBA" id="ARBA00022989"/>
    </source>
</evidence>
<sequence length="562" mass="61939">MTAARPSAPDRDHRRVPRPALGVPSLTLLAAAFIIGFDNVAFWHQLASVSRVGTTAGLGFASATAVFLVSALALMMSVFAFRWIYKPFLIGLLIVAAVVGYFMQTYGVVIDDTMIRNTLDTDTGEAEGLFNFTLVWHIVVFGLLPAAFVAWVRIKRAVWWRQALIRVLFGVVLAAIAVGALASHYKEFSLTLRQHRELRMYINPTYAIYSAAELAHGEADVADHPLVTIAPHAHRTAAARRIKRRKIVIVVVGETTRATDWGMDGYHRQTTPELAALPNLINFPNAHSCGTSTAISVPCMFSAKSRADFNADTAGYTENLLDVLKRAGITVRWEENQAGGCKGVCDRVPTQNMRKMRIPGVCGDGHCLDSVFLHGLADRINATSGDLLLVMHTMGSHGPSYFERYPKAFEKYKPICHSNRPQDCSTQTLTNSYDNTVRYVDHVLASLIGVLKTKESDADTALIYMSDHGESLGEDGIYLHGFPYMLAPSQQTHIPMILWLSPDWRHDNQLSNACLSGLKKQRVGQDNLFSTVMGMFDVRADVYQPKLDLLAPCRGQGSVASN</sequence>
<dbReference type="GO" id="GO:0005886">
    <property type="term" value="C:plasma membrane"/>
    <property type="evidence" value="ECO:0007669"/>
    <property type="project" value="UniProtKB-SubCell"/>
</dbReference>
<evidence type="ECO:0000256" key="1">
    <source>
        <dbReference type="ARBA" id="ARBA00004429"/>
    </source>
</evidence>
<dbReference type="EMBL" id="APNK01000025">
    <property type="protein sequence ID" value="KEZ76619.1"/>
    <property type="molecule type" value="Genomic_DNA"/>
</dbReference>
<evidence type="ECO:0000313" key="11">
    <source>
        <dbReference type="EMBL" id="KEZ76619.1"/>
    </source>
</evidence>
<feature type="domain" description="Phosphoethanolamine transferase N-terminal" evidence="10">
    <location>
        <begin position="68"/>
        <end position="216"/>
    </location>
</feature>
<keyword evidence="6 8" id="KW-1133">Transmembrane helix</keyword>
<dbReference type="InterPro" id="IPR040423">
    <property type="entry name" value="PEA_transferase"/>
</dbReference>
<feature type="transmembrane region" description="Helical" evidence="8">
    <location>
        <begin position="88"/>
        <end position="109"/>
    </location>
</feature>
<evidence type="ECO:0000256" key="8">
    <source>
        <dbReference type="SAM" id="Phobius"/>
    </source>
</evidence>
<evidence type="ECO:0000313" key="12">
    <source>
        <dbReference type="Proteomes" id="UP000028302"/>
    </source>
</evidence>
<keyword evidence="3" id="KW-0997">Cell inner membrane</keyword>
<dbReference type="PATRIC" id="fig|1304275.5.peg.2858"/>
<dbReference type="InterPro" id="IPR017850">
    <property type="entry name" value="Alkaline_phosphatase_core_sf"/>
</dbReference>
<dbReference type="GO" id="GO:0009244">
    <property type="term" value="P:lipopolysaccharide core region biosynthetic process"/>
    <property type="evidence" value="ECO:0007669"/>
    <property type="project" value="TreeGrafter"/>
</dbReference>
<keyword evidence="12" id="KW-1185">Reference proteome</keyword>
<dbReference type="OrthoDB" id="9786870at2"/>
<keyword evidence="7 8" id="KW-0472">Membrane</keyword>
<accession>A0A084IIT5</accession>
<keyword evidence="2" id="KW-1003">Cell membrane</keyword>
<name>A0A084IIT5_SALHC</name>
<evidence type="ECO:0000256" key="7">
    <source>
        <dbReference type="ARBA" id="ARBA00023136"/>
    </source>
</evidence>
<comment type="caution">
    <text evidence="11">The sequence shown here is derived from an EMBL/GenBank/DDBJ whole genome shotgun (WGS) entry which is preliminary data.</text>
</comment>
<evidence type="ECO:0000259" key="10">
    <source>
        <dbReference type="Pfam" id="PF08019"/>
    </source>
</evidence>
<dbReference type="NCBIfam" id="NF028537">
    <property type="entry name" value="P_eth_NH2_trans"/>
    <property type="match status" value="1"/>
</dbReference>
<dbReference type="Proteomes" id="UP000028302">
    <property type="component" value="Unassembled WGS sequence"/>
</dbReference>
<dbReference type="Pfam" id="PF00884">
    <property type="entry name" value="Sulfatase"/>
    <property type="match status" value="1"/>
</dbReference>
<dbReference type="RefSeq" id="WP_051883552.1">
    <property type="nucleotide sequence ID" value="NZ_APNK01000025.1"/>
</dbReference>
<feature type="transmembrane region" description="Helical" evidence="8">
    <location>
        <begin position="129"/>
        <end position="152"/>
    </location>
</feature>
<feature type="transmembrane region" description="Helical" evidence="8">
    <location>
        <begin position="164"/>
        <end position="185"/>
    </location>
</feature>
<dbReference type="GO" id="GO:0016776">
    <property type="term" value="F:phosphotransferase activity, phosphate group as acceptor"/>
    <property type="evidence" value="ECO:0007669"/>
    <property type="project" value="TreeGrafter"/>
</dbReference>
<keyword evidence="4" id="KW-0808">Transferase</keyword>
<reference evidence="11 12" key="1">
    <citation type="submission" date="2013-03" db="EMBL/GenBank/DDBJ databases">
        <title>Salinisphaera hydrothermalis C41B8 Genome Sequencing.</title>
        <authorList>
            <person name="Li C."/>
            <person name="Lai Q."/>
            <person name="Shao Z."/>
        </authorList>
    </citation>
    <scope>NUCLEOTIDE SEQUENCE [LARGE SCALE GENOMIC DNA]</scope>
    <source>
        <strain evidence="11 12">C41B8</strain>
    </source>
</reference>
<dbReference type="SUPFAM" id="SSF53649">
    <property type="entry name" value="Alkaline phosphatase-like"/>
    <property type="match status" value="1"/>
</dbReference>
<dbReference type="PANTHER" id="PTHR30443:SF0">
    <property type="entry name" value="PHOSPHOETHANOLAMINE TRANSFERASE EPTA"/>
    <property type="match status" value="1"/>
</dbReference>
<evidence type="ECO:0000259" key="9">
    <source>
        <dbReference type="Pfam" id="PF00884"/>
    </source>
</evidence>